<evidence type="ECO:0000259" key="1">
    <source>
        <dbReference type="SMART" id="SM00974"/>
    </source>
</evidence>
<dbReference type="SMART" id="SM00974">
    <property type="entry name" value="T5orf172"/>
    <property type="match status" value="1"/>
</dbReference>
<dbReference type="Proteomes" id="UP000799421">
    <property type="component" value="Unassembled WGS sequence"/>
</dbReference>
<dbReference type="PANTHER" id="PTHR28094:SF1">
    <property type="entry name" value="MEIOTICALLY UP-REGULATED GENE 113 PROTEIN"/>
    <property type="match status" value="1"/>
</dbReference>
<reference evidence="2" key="1">
    <citation type="journal article" date="2020" name="Stud. Mycol.">
        <title>101 Dothideomycetes genomes: a test case for predicting lifestyles and emergence of pathogens.</title>
        <authorList>
            <person name="Haridas S."/>
            <person name="Albert R."/>
            <person name="Binder M."/>
            <person name="Bloem J."/>
            <person name="Labutti K."/>
            <person name="Salamov A."/>
            <person name="Andreopoulos B."/>
            <person name="Baker S."/>
            <person name="Barry K."/>
            <person name="Bills G."/>
            <person name="Bluhm B."/>
            <person name="Cannon C."/>
            <person name="Castanera R."/>
            <person name="Culley D."/>
            <person name="Daum C."/>
            <person name="Ezra D."/>
            <person name="Gonzalez J."/>
            <person name="Henrissat B."/>
            <person name="Kuo A."/>
            <person name="Liang C."/>
            <person name="Lipzen A."/>
            <person name="Lutzoni F."/>
            <person name="Magnuson J."/>
            <person name="Mondo S."/>
            <person name="Nolan M."/>
            <person name="Ohm R."/>
            <person name="Pangilinan J."/>
            <person name="Park H.-J."/>
            <person name="Ramirez L."/>
            <person name="Alfaro M."/>
            <person name="Sun H."/>
            <person name="Tritt A."/>
            <person name="Yoshinaga Y."/>
            <person name="Zwiers L.-H."/>
            <person name="Turgeon B."/>
            <person name="Goodwin S."/>
            <person name="Spatafora J."/>
            <person name="Crous P."/>
            <person name="Grigoriev I."/>
        </authorList>
    </citation>
    <scope>NUCLEOTIDE SEQUENCE</scope>
    <source>
        <strain evidence="2">CBS 480.64</strain>
    </source>
</reference>
<dbReference type="OrthoDB" id="3511049at2759"/>
<protein>
    <recommendedName>
        <fullName evidence="1">Bacteriophage T5 Orf172 DNA-binding domain-containing protein</fullName>
    </recommendedName>
</protein>
<feature type="domain" description="Bacteriophage T5 Orf172 DNA-binding" evidence="1">
    <location>
        <begin position="143"/>
        <end position="234"/>
    </location>
</feature>
<dbReference type="EMBL" id="MU005974">
    <property type="protein sequence ID" value="KAF2861261.1"/>
    <property type="molecule type" value="Genomic_DNA"/>
</dbReference>
<dbReference type="Pfam" id="PF10544">
    <property type="entry name" value="T5orf172"/>
    <property type="match status" value="1"/>
</dbReference>
<accession>A0A6A7C181</accession>
<keyword evidence="3" id="KW-1185">Reference proteome</keyword>
<organism evidence="2 3">
    <name type="scientific">Piedraia hortae CBS 480.64</name>
    <dbReference type="NCBI Taxonomy" id="1314780"/>
    <lineage>
        <taxon>Eukaryota</taxon>
        <taxon>Fungi</taxon>
        <taxon>Dikarya</taxon>
        <taxon>Ascomycota</taxon>
        <taxon>Pezizomycotina</taxon>
        <taxon>Dothideomycetes</taxon>
        <taxon>Dothideomycetidae</taxon>
        <taxon>Capnodiales</taxon>
        <taxon>Piedraiaceae</taxon>
        <taxon>Piedraia</taxon>
    </lineage>
</organism>
<sequence>MSIKFVSFSPSDIGFTCIHPTIKGPRCRHIINRSDRQLAAKLRTDITTVKPNDELLPTLKLYATLCVCKQAHRRRADELGRLDQIARQWLHELGGHSMIPPPSLQRFIQYTPKRSDKTFAQTMLSPLGQHESPCGNLYMFRRESDPGFLKIGYTRQVVDERLFSIEMLCGFVPQPLRQIRRVPCALRVERLIHAELGSYRRKSTSCSDSPTCGSVHSEWFEMDVEHAEQVVDALAWWAIVADPYGVDGDLKPFWRRKLLQWRGGADSQALSQALCELDVMEAVAPSPRKRYRREPKLLPWHC</sequence>
<dbReference type="InterPro" id="IPR053006">
    <property type="entry name" value="Meiosis_regulatory"/>
</dbReference>
<dbReference type="PANTHER" id="PTHR28094">
    <property type="entry name" value="MEIOTICALLY UP-REGULATED GENE 113 PROTEIN"/>
    <property type="match status" value="1"/>
</dbReference>
<dbReference type="AlphaFoldDB" id="A0A6A7C181"/>
<proteinExistence type="predicted"/>
<evidence type="ECO:0000313" key="3">
    <source>
        <dbReference type="Proteomes" id="UP000799421"/>
    </source>
</evidence>
<evidence type="ECO:0000313" key="2">
    <source>
        <dbReference type="EMBL" id="KAF2861261.1"/>
    </source>
</evidence>
<gene>
    <name evidence="2" type="ORF">K470DRAFT_270106</name>
</gene>
<name>A0A6A7C181_9PEZI</name>
<dbReference type="InterPro" id="IPR018306">
    <property type="entry name" value="Phage_T5_Orf172_DNA-bd"/>
</dbReference>